<feature type="domain" description="GFO/IDH/MocA-like oxidoreductase" evidence="2">
    <location>
        <begin position="158"/>
        <end position="228"/>
    </location>
</feature>
<reference evidence="4" key="1">
    <citation type="submission" date="2016-10" db="EMBL/GenBank/DDBJ databases">
        <authorList>
            <person name="Varghese N."/>
            <person name="Submissions S."/>
        </authorList>
    </citation>
    <scope>NUCLEOTIDE SEQUENCE [LARGE SCALE GENOMIC DNA]</scope>
    <source>
        <strain evidence="4">DSM 26348</strain>
    </source>
</reference>
<dbReference type="InterPro" id="IPR036291">
    <property type="entry name" value="NAD(P)-bd_dom_sf"/>
</dbReference>
<dbReference type="SUPFAM" id="SSF51735">
    <property type="entry name" value="NAD(P)-binding Rossmann-fold domains"/>
    <property type="match status" value="1"/>
</dbReference>
<dbReference type="AlphaFoldDB" id="A0A1I3IK44"/>
<evidence type="ECO:0000259" key="2">
    <source>
        <dbReference type="Pfam" id="PF22725"/>
    </source>
</evidence>
<gene>
    <name evidence="3" type="ORF">SAMN05421753_109161</name>
</gene>
<evidence type="ECO:0000313" key="4">
    <source>
        <dbReference type="Proteomes" id="UP000199518"/>
    </source>
</evidence>
<dbReference type="Pfam" id="PF22725">
    <property type="entry name" value="GFO_IDH_MocA_C3"/>
    <property type="match status" value="1"/>
</dbReference>
<sequence length="367" mass="39660">MTTHSDRIRVAVVGVGALGRHHARILSQMPEAELVAVADGNQQQGESVAASCGCAWTPDYRTLLSSVDAVSIVVPTSLHRPIAEDFLCRSVPVLVEKPLTANVEDGAVLVRLAREHSVPLQVGHIERFNPAFQKTADLVRNPKYIRCERVSPYAFRSMDIGAVHDLMIHDIELVLALVGETPSQVDAFGVTLVGGMEDCVQARLTFPGGCVADITANRVAPQATRSLQCWSETGCVIADLNARTIMSFTPGEPMLRGDLPFELVQQKRCDAAALKPEIFTRFIKQEKMNTSDEDALTAELRSFLHCIRTGQAPLVSGQQGLAALKVAERVLQAVQSHAWDGTAAGRCGPDALLRHYLPAAQAQSEAA</sequence>
<accession>A0A1I3IK44</accession>
<evidence type="ECO:0000313" key="3">
    <source>
        <dbReference type="EMBL" id="SFI48395.1"/>
    </source>
</evidence>
<protein>
    <submittedName>
        <fullName evidence="3">Predicted dehydrogenase</fullName>
    </submittedName>
</protein>
<dbReference type="OrthoDB" id="9815825at2"/>
<dbReference type="Gene3D" id="3.40.50.720">
    <property type="entry name" value="NAD(P)-binding Rossmann-like Domain"/>
    <property type="match status" value="1"/>
</dbReference>
<organism evidence="3 4">
    <name type="scientific">Planctomicrobium piriforme</name>
    <dbReference type="NCBI Taxonomy" id="1576369"/>
    <lineage>
        <taxon>Bacteria</taxon>
        <taxon>Pseudomonadati</taxon>
        <taxon>Planctomycetota</taxon>
        <taxon>Planctomycetia</taxon>
        <taxon>Planctomycetales</taxon>
        <taxon>Planctomycetaceae</taxon>
        <taxon>Planctomicrobium</taxon>
    </lineage>
</organism>
<dbReference type="EMBL" id="FOQD01000009">
    <property type="protein sequence ID" value="SFI48395.1"/>
    <property type="molecule type" value="Genomic_DNA"/>
</dbReference>
<dbReference type="InterPro" id="IPR055170">
    <property type="entry name" value="GFO_IDH_MocA-like_dom"/>
</dbReference>
<dbReference type="Gene3D" id="3.30.360.10">
    <property type="entry name" value="Dihydrodipicolinate Reductase, domain 2"/>
    <property type="match status" value="1"/>
</dbReference>
<dbReference type="GO" id="GO:0000166">
    <property type="term" value="F:nucleotide binding"/>
    <property type="evidence" value="ECO:0007669"/>
    <property type="project" value="InterPro"/>
</dbReference>
<evidence type="ECO:0000259" key="1">
    <source>
        <dbReference type="Pfam" id="PF01408"/>
    </source>
</evidence>
<proteinExistence type="predicted"/>
<dbReference type="RefSeq" id="WP_092050895.1">
    <property type="nucleotide sequence ID" value="NZ_FOQD01000009.1"/>
</dbReference>
<feature type="domain" description="Gfo/Idh/MocA-like oxidoreductase N-terminal" evidence="1">
    <location>
        <begin position="8"/>
        <end position="124"/>
    </location>
</feature>
<dbReference type="STRING" id="1576369.SAMN05421753_109161"/>
<dbReference type="SUPFAM" id="SSF55347">
    <property type="entry name" value="Glyceraldehyde-3-phosphate dehydrogenase-like, C-terminal domain"/>
    <property type="match status" value="1"/>
</dbReference>
<dbReference type="PANTHER" id="PTHR43377:SF1">
    <property type="entry name" value="BILIVERDIN REDUCTASE A"/>
    <property type="match status" value="1"/>
</dbReference>
<dbReference type="PANTHER" id="PTHR43377">
    <property type="entry name" value="BILIVERDIN REDUCTASE A"/>
    <property type="match status" value="1"/>
</dbReference>
<name>A0A1I3IK44_9PLAN</name>
<dbReference type="Proteomes" id="UP000199518">
    <property type="component" value="Unassembled WGS sequence"/>
</dbReference>
<dbReference type="InterPro" id="IPR051450">
    <property type="entry name" value="Gfo/Idh/MocA_Oxidoreductases"/>
</dbReference>
<dbReference type="Pfam" id="PF01408">
    <property type="entry name" value="GFO_IDH_MocA"/>
    <property type="match status" value="1"/>
</dbReference>
<keyword evidence="4" id="KW-1185">Reference proteome</keyword>
<dbReference type="InterPro" id="IPR000683">
    <property type="entry name" value="Gfo/Idh/MocA-like_OxRdtase_N"/>
</dbReference>